<dbReference type="Gene3D" id="1.25.10.10">
    <property type="entry name" value="Leucine-rich Repeat Variant"/>
    <property type="match status" value="1"/>
</dbReference>
<dbReference type="InterPro" id="IPR016024">
    <property type="entry name" value="ARM-type_fold"/>
</dbReference>
<keyword evidence="1" id="KW-0677">Repeat</keyword>
<comment type="caution">
    <text evidence="2">The sequence shown here is derived from an EMBL/GenBank/DDBJ whole genome shotgun (WGS) entry which is preliminary data.</text>
</comment>
<accession>A0A835Z0S5</accession>
<evidence type="ECO:0000256" key="1">
    <source>
        <dbReference type="ARBA" id="ARBA00022737"/>
    </source>
</evidence>
<keyword evidence="3" id="KW-1185">Reference proteome</keyword>
<reference evidence="2" key="1">
    <citation type="submission" date="2021-02" db="EMBL/GenBank/DDBJ databases">
        <title>First Annotated Genome of the Yellow-green Alga Tribonema minus.</title>
        <authorList>
            <person name="Mahan K.M."/>
        </authorList>
    </citation>
    <scope>NUCLEOTIDE SEQUENCE</scope>
    <source>
        <strain evidence="2">UTEX B ZZ1240</strain>
    </source>
</reference>
<name>A0A835Z0S5_9STRA</name>
<dbReference type="SUPFAM" id="SSF48371">
    <property type="entry name" value="ARM repeat"/>
    <property type="match status" value="1"/>
</dbReference>
<evidence type="ECO:0000313" key="3">
    <source>
        <dbReference type="Proteomes" id="UP000664859"/>
    </source>
</evidence>
<dbReference type="OrthoDB" id="49336at2759"/>
<protein>
    <submittedName>
        <fullName evidence="2">Armadillo-type protein</fullName>
    </submittedName>
</protein>
<dbReference type="EMBL" id="JAFCMP010000412">
    <property type="protein sequence ID" value="KAG5180108.1"/>
    <property type="molecule type" value="Genomic_DNA"/>
</dbReference>
<proteinExistence type="predicted"/>
<sequence>MSEACLSVLTCLQAHTGRASIARWGLRALTRLLVTASHEERKALQLELGKAGACQTVVGAMKDHANNAEVQQSGAVSIGLLAVDDAANSKALADEGAFEVIASALRKFTVDRILRSAAAVTIAALATFSENEGAIAASNALGIVVELLSDNIDQPPIVLAILTAIGGLARQHGVHFSAVGACEAVVQALNAYADDLDVQRSCVQALSMLPGNEEVNSRLCAADPGPGVIRAMRSFPADANIQLHGIVIVTKLEIGRNAYSRHLLDLGSCELVVAALNQCMHSPLRITVALSALCVLICHSGYCDNLGPTCATAVEAVDAYPDHDLVAKNGLSAIRHLSSSSAANCALLLRCGALETVAAAARRYPQSAQLLSNADDVIAKLKSVQ</sequence>
<dbReference type="InterPro" id="IPR011989">
    <property type="entry name" value="ARM-like"/>
</dbReference>
<gene>
    <name evidence="2" type="ORF">JKP88DRAFT_324699</name>
</gene>
<dbReference type="AlphaFoldDB" id="A0A835Z0S5"/>
<evidence type="ECO:0000313" key="2">
    <source>
        <dbReference type="EMBL" id="KAG5180108.1"/>
    </source>
</evidence>
<dbReference type="Proteomes" id="UP000664859">
    <property type="component" value="Unassembled WGS sequence"/>
</dbReference>
<organism evidence="2 3">
    <name type="scientific">Tribonema minus</name>
    <dbReference type="NCBI Taxonomy" id="303371"/>
    <lineage>
        <taxon>Eukaryota</taxon>
        <taxon>Sar</taxon>
        <taxon>Stramenopiles</taxon>
        <taxon>Ochrophyta</taxon>
        <taxon>PX clade</taxon>
        <taxon>Xanthophyceae</taxon>
        <taxon>Tribonematales</taxon>
        <taxon>Tribonemataceae</taxon>
        <taxon>Tribonema</taxon>
    </lineage>
</organism>
<dbReference type="PANTHER" id="PTHR22895:SF0">
    <property type="entry name" value="ARMADILLO REPEAT-CONTAINING PROTEIN 6"/>
    <property type="match status" value="1"/>
</dbReference>
<dbReference type="PANTHER" id="PTHR22895">
    <property type="entry name" value="ARMADILLO REPEAT-CONTAINING PROTEIN 6"/>
    <property type="match status" value="1"/>
</dbReference>